<gene>
    <name evidence="1" type="ORF">MW7_001825</name>
</gene>
<reference evidence="1" key="1">
    <citation type="submission" date="2019-05" db="EMBL/GenBank/DDBJ databases">
        <title>Revised genome assembly of Burkholderiaceae (previously Ralstonia) sp. PBA.</title>
        <authorList>
            <person name="Gan H.M."/>
        </authorList>
    </citation>
    <scope>NUCLEOTIDE SEQUENCE</scope>
    <source>
        <strain evidence="1">PBA</strain>
    </source>
</reference>
<evidence type="ECO:0000313" key="1">
    <source>
        <dbReference type="EMBL" id="TMS59624.1"/>
    </source>
</evidence>
<keyword evidence="2" id="KW-1185">Reference proteome</keyword>
<organism evidence="1 2">
    <name type="scientific">Imbroritus primus</name>
    <dbReference type="NCBI Taxonomy" id="3058603"/>
    <lineage>
        <taxon>Bacteria</taxon>
        <taxon>Pseudomonadati</taxon>
        <taxon>Pseudomonadota</taxon>
        <taxon>Betaproteobacteria</taxon>
        <taxon>Burkholderiales</taxon>
        <taxon>Burkholderiaceae</taxon>
        <taxon>Imbroritus</taxon>
    </lineage>
</organism>
<dbReference type="EMBL" id="AKCV02000006">
    <property type="protein sequence ID" value="TMS59624.1"/>
    <property type="molecule type" value="Genomic_DNA"/>
</dbReference>
<comment type="caution">
    <text evidence="1">The sequence shown here is derived from an EMBL/GenBank/DDBJ whole genome shotgun (WGS) entry which is preliminary data.</text>
</comment>
<sequence length="156" mass="16089">MTPTTTYVWRGEPARILCLMMLCAAAVLAAMPAQADSGDIVVLREVAPRVAYRGLPRNEIPEHTVIDTFPQQQFAQATDLELGRAQAGPLRSVQAQIAIGNPATSMAQPGSLLSDALIGGGRRDGGGGIADRVQQATGMISGAVGQALAPLSGGAR</sequence>
<accession>A0ACD3STK2</accession>
<dbReference type="Proteomes" id="UP000004277">
    <property type="component" value="Unassembled WGS sequence"/>
</dbReference>
<evidence type="ECO:0000313" key="2">
    <source>
        <dbReference type="Proteomes" id="UP000004277"/>
    </source>
</evidence>
<proteinExistence type="predicted"/>
<protein>
    <submittedName>
        <fullName evidence="1">Uncharacterized protein</fullName>
    </submittedName>
</protein>
<name>A0ACD3STK2_9BURK</name>